<dbReference type="OrthoDB" id="5396182at2"/>
<evidence type="ECO:0000256" key="1">
    <source>
        <dbReference type="SAM" id="Phobius"/>
    </source>
</evidence>
<keyword evidence="1" id="KW-1133">Transmembrane helix</keyword>
<keyword evidence="1" id="KW-0472">Membrane</keyword>
<proteinExistence type="predicted"/>
<accession>A9D3Q7</accession>
<comment type="caution">
    <text evidence="2">The sequence shown here is derived from an EMBL/GenBank/DDBJ whole genome shotgun (WGS) entry which is preliminary data.</text>
</comment>
<evidence type="ECO:0000313" key="2">
    <source>
        <dbReference type="EMBL" id="EDQ33721.1"/>
    </source>
</evidence>
<feature type="transmembrane region" description="Helical" evidence="1">
    <location>
        <begin position="110"/>
        <end position="130"/>
    </location>
</feature>
<keyword evidence="3" id="KW-1185">Reference proteome</keyword>
<dbReference type="EMBL" id="ABIA03000002">
    <property type="protein sequence ID" value="EDQ33721.1"/>
    <property type="molecule type" value="Genomic_DNA"/>
</dbReference>
<name>A9D3Q7_HOEPD</name>
<keyword evidence="1" id="KW-0812">Transmembrane</keyword>
<sequence length="136" mass="14635">MQALPETLSIAQEIQLSVAPVFMLTAIAALLTLLFNRMSQTQDQIRVLGERPEGEATAAEPDKAASRLLAARLSGIRWAIRCNVTAAILICSVVVSIFISDYLVPDLSNLIAALFIAAMTLLAAGFLLLLRDVSRP</sequence>
<feature type="transmembrane region" description="Helical" evidence="1">
    <location>
        <begin position="14"/>
        <end position="36"/>
    </location>
</feature>
<dbReference type="HOGENOM" id="CLU_118464_2_0_5"/>
<evidence type="ECO:0008006" key="4">
    <source>
        <dbReference type="Google" id="ProtNLM"/>
    </source>
</evidence>
<feature type="transmembrane region" description="Helical" evidence="1">
    <location>
        <begin position="82"/>
        <end position="104"/>
    </location>
</feature>
<dbReference type="AlphaFoldDB" id="A9D3Q7"/>
<dbReference type="InterPro" id="IPR021279">
    <property type="entry name" value="DUF2721"/>
</dbReference>
<dbReference type="Proteomes" id="UP000004291">
    <property type="component" value="Chromosome"/>
</dbReference>
<dbReference type="Pfam" id="PF11026">
    <property type="entry name" value="DUF2721"/>
    <property type="match status" value="1"/>
</dbReference>
<organism evidence="2 3">
    <name type="scientific">Hoeflea phototrophica (strain DSM 17068 / NCIMB 14078 / DFL-43)</name>
    <dbReference type="NCBI Taxonomy" id="411684"/>
    <lineage>
        <taxon>Bacteria</taxon>
        <taxon>Pseudomonadati</taxon>
        <taxon>Pseudomonadota</taxon>
        <taxon>Alphaproteobacteria</taxon>
        <taxon>Hyphomicrobiales</taxon>
        <taxon>Rhizobiaceae</taxon>
        <taxon>Hoeflea</taxon>
    </lineage>
</organism>
<reference evidence="2 3" key="2">
    <citation type="submission" date="2012-06" db="EMBL/GenBank/DDBJ databases">
        <authorList>
            <person name="Fiebig A."/>
        </authorList>
    </citation>
    <scope>NUCLEOTIDE SEQUENCE [LARGE SCALE GENOMIC DNA]</scope>
    <source>
        <strain evidence="2 3">DFL-43</strain>
    </source>
</reference>
<evidence type="ECO:0000313" key="3">
    <source>
        <dbReference type="Proteomes" id="UP000004291"/>
    </source>
</evidence>
<reference evidence="2 3" key="1">
    <citation type="submission" date="2007-10" db="EMBL/GenBank/DDBJ databases">
        <authorList>
            <person name="Wagner-Dobler I."/>
            <person name="Ferriera S."/>
            <person name="Johnson J."/>
            <person name="Kravitz S."/>
            <person name="Beeson K."/>
            <person name="Sutton G."/>
            <person name="Rogers Y.-H."/>
            <person name="Friedman R."/>
            <person name="Frazier M."/>
            <person name="Venter J.C."/>
        </authorList>
    </citation>
    <scope>NUCLEOTIDE SEQUENCE [LARGE SCALE GENOMIC DNA]</scope>
    <source>
        <strain evidence="2 3">DFL-43</strain>
    </source>
</reference>
<gene>
    <name evidence="2" type="ORF">HPDFL43_04690</name>
</gene>
<protein>
    <recommendedName>
        <fullName evidence="4">DUF2721 domain-containing protein</fullName>
    </recommendedName>
</protein>
<dbReference type="STRING" id="411684.HPDFL43_04690"/>
<dbReference type="RefSeq" id="WP_007196727.1">
    <property type="nucleotide sequence ID" value="NZ_CM002917.1"/>
</dbReference>